<dbReference type="OrthoDB" id="1425706at2"/>
<evidence type="ECO:0000313" key="2">
    <source>
        <dbReference type="EMBL" id="EHQ30215.1"/>
    </source>
</evidence>
<dbReference type="Proteomes" id="UP000002774">
    <property type="component" value="Chromosome"/>
</dbReference>
<dbReference type="STRING" id="714943.Mucpa_6157"/>
<name>H1YDK6_9SPHI</name>
<feature type="transmembrane region" description="Helical" evidence="1">
    <location>
        <begin position="114"/>
        <end position="133"/>
    </location>
</feature>
<reference evidence="2" key="1">
    <citation type="submission" date="2011-09" db="EMBL/GenBank/DDBJ databases">
        <title>The permanent draft genome of Mucilaginibacter paludis DSM 18603.</title>
        <authorList>
            <consortium name="US DOE Joint Genome Institute (JGI-PGF)"/>
            <person name="Lucas S."/>
            <person name="Han J."/>
            <person name="Lapidus A."/>
            <person name="Bruce D."/>
            <person name="Goodwin L."/>
            <person name="Pitluck S."/>
            <person name="Peters L."/>
            <person name="Kyrpides N."/>
            <person name="Mavromatis K."/>
            <person name="Ivanova N."/>
            <person name="Mikhailova N."/>
            <person name="Held B."/>
            <person name="Detter J.C."/>
            <person name="Tapia R."/>
            <person name="Han C."/>
            <person name="Land M."/>
            <person name="Hauser L."/>
            <person name="Markowitz V."/>
            <person name="Cheng J.-F."/>
            <person name="Hugenholtz P."/>
            <person name="Woyke T."/>
            <person name="Wu D."/>
            <person name="Tindall B."/>
            <person name="Brambilla E."/>
            <person name="Klenk H.-P."/>
            <person name="Eisen J.A."/>
        </authorList>
    </citation>
    <scope>NUCLEOTIDE SEQUENCE [LARGE SCALE GENOMIC DNA]</scope>
    <source>
        <strain evidence="2">DSM 18603</strain>
    </source>
</reference>
<organism evidence="2 3">
    <name type="scientific">Mucilaginibacter paludis DSM 18603</name>
    <dbReference type="NCBI Taxonomy" id="714943"/>
    <lineage>
        <taxon>Bacteria</taxon>
        <taxon>Pseudomonadati</taxon>
        <taxon>Bacteroidota</taxon>
        <taxon>Sphingobacteriia</taxon>
        <taxon>Sphingobacteriales</taxon>
        <taxon>Sphingobacteriaceae</taxon>
        <taxon>Mucilaginibacter</taxon>
    </lineage>
</organism>
<dbReference type="EMBL" id="CM001403">
    <property type="protein sequence ID" value="EHQ30215.1"/>
    <property type="molecule type" value="Genomic_DNA"/>
</dbReference>
<sequence>MPHLIRRVALLHLLYLAIGIIIIVAFGDNDNYWIRVPVAVPSVFWCIFQLIWFLTNAQALIDDFFPLNTPSNYYNDPLTQRVISTLAICLVMGGLAFLITEINNIDNTLRGAAMFWKFCVGGITAGIILTILAQRKYLQIKRSSNLRFIVCFGLILGMFTFAPATASLINRKYASPQVITLPFKVNSKSTDSKHSEYYIFVDVNNNEERFIVDQEFYNQLKIGQIVIFSIRHGALGYDFVVKFKT</sequence>
<evidence type="ECO:0000256" key="1">
    <source>
        <dbReference type="SAM" id="Phobius"/>
    </source>
</evidence>
<accession>H1YDK6</accession>
<feature type="transmembrane region" description="Helical" evidence="1">
    <location>
        <begin position="7"/>
        <end position="26"/>
    </location>
</feature>
<evidence type="ECO:0000313" key="3">
    <source>
        <dbReference type="Proteomes" id="UP000002774"/>
    </source>
</evidence>
<keyword evidence="1" id="KW-0812">Transmembrane</keyword>
<dbReference type="eggNOG" id="ENOG503372G">
    <property type="taxonomic scope" value="Bacteria"/>
</dbReference>
<dbReference type="HOGENOM" id="CLU_1132599_0_0_10"/>
<feature type="transmembrane region" description="Helical" evidence="1">
    <location>
        <begin position="82"/>
        <end position="102"/>
    </location>
</feature>
<keyword evidence="3" id="KW-1185">Reference proteome</keyword>
<proteinExistence type="predicted"/>
<gene>
    <name evidence="2" type="ORF">Mucpa_6157</name>
</gene>
<evidence type="ECO:0008006" key="4">
    <source>
        <dbReference type="Google" id="ProtNLM"/>
    </source>
</evidence>
<dbReference type="RefSeq" id="WP_008511783.1">
    <property type="nucleotide sequence ID" value="NZ_CM001403.1"/>
</dbReference>
<feature type="transmembrane region" description="Helical" evidence="1">
    <location>
        <begin position="38"/>
        <end position="61"/>
    </location>
</feature>
<keyword evidence="1" id="KW-0472">Membrane</keyword>
<keyword evidence="1" id="KW-1133">Transmembrane helix</keyword>
<protein>
    <recommendedName>
        <fullName evidence="4">Transmembrane protein</fullName>
    </recommendedName>
</protein>
<feature type="transmembrane region" description="Helical" evidence="1">
    <location>
        <begin position="145"/>
        <end position="169"/>
    </location>
</feature>
<dbReference type="AlphaFoldDB" id="H1YDK6"/>